<gene>
    <name evidence="1" type="ORF">AB1Y20_013766</name>
</gene>
<accession>A0AB34IG14</accession>
<reference evidence="1 2" key="1">
    <citation type="journal article" date="2024" name="Science">
        <title>Giant polyketide synthase enzymes in the biosynthesis of giant marine polyether toxins.</title>
        <authorList>
            <person name="Fallon T.R."/>
            <person name="Shende V.V."/>
            <person name="Wierzbicki I.H."/>
            <person name="Pendleton A.L."/>
            <person name="Watervoot N.F."/>
            <person name="Auber R.P."/>
            <person name="Gonzalez D.J."/>
            <person name="Wisecaver J.H."/>
            <person name="Moore B.S."/>
        </authorList>
    </citation>
    <scope>NUCLEOTIDE SEQUENCE [LARGE SCALE GENOMIC DNA]</scope>
    <source>
        <strain evidence="1 2">12B1</strain>
    </source>
</reference>
<keyword evidence="2" id="KW-1185">Reference proteome</keyword>
<sequence>MAVLLATAMAALSSDVLLKVSIAQLDAARMEAWLLRRPFAAVLPLQPLLVRPISPQPPAGIDLTFRRKPSHSKGGTDGGLRYALVAGEAAEGGAGMLLVSRISEGQAVRKSFSERALLTRLLADLETLPDECGKVCATLNLLE</sequence>
<dbReference type="AlphaFoldDB" id="A0AB34IG14"/>
<name>A0AB34IG14_PRYPA</name>
<dbReference type="Proteomes" id="UP001515480">
    <property type="component" value="Unassembled WGS sequence"/>
</dbReference>
<dbReference type="EMBL" id="JBGBPQ010000027">
    <property type="protein sequence ID" value="KAL1498441.1"/>
    <property type="molecule type" value="Genomic_DNA"/>
</dbReference>
<protein>
    <submittedName>
        <fullName evidence="1">Uncharacterized protein</fullName>
    </submittedName>
</protein>
<comment type="caution">
    <text evidence="1">The sequence shown here is derived from an EMBL/GenBank/DDBJ whole genome shotgun (WGS) entry which is preliminary data.</text>
</comment>
<organism evidence="1 2">
    <name type="scientific">Prymnesium parvum</name>
    <name type="common">Toxic golden alga</name>
    <dbReference type="NCBI Taxonomy" id="97485"/>
    <lineage>
        <taxon>Eukaryota</taxon>
        <taxon>Haptista</taxon>
        <taxon>Haptophyta</taxon>
        <taxon>Prymnesiophyceae</taxon>
        <taxon>Prymnesiales</taxon>
        <taxon>Prymnesiaceae</taxon>
        <taxon>Prymnesium</taxon>
    </lineage>
</organism>
<evidence type="ECO:0000313" key="1">
    <source>
        <dbReference type="EMBL" id="KAL1498441.1"/>
    </source>
</evidence>
<evidence type="ECO:0000313" key="2">
    <source>
        <dbReference type="Proteomes" id="UP001515480"/>
    </source>
</evidence>
<proteinExistence type="predicted"/>